<dbReference type="InterPro" id="IPR007612">
    <property type="entry name" value="LOR"/>
</dbReference>
<dbReference type="RefSeq" id="WP_396640551.1">
    <property type="nucleotide sequence ID" value="NZ_JBIQWL010000003.1"/>
</dbReference>
<gene>
    <name evidence="3" type="ORF">ACH3VR_09535</name>
</gene>
<feature type="region of interest" description="Disordered" evidence="2">
    <location>
        <begin position="1"/>
        <end position="22"/>
    </location>
</feature>
<sequence>MALLGRRDDRQERREERRGGGDKEVFQMREKLVSIGDDFWIETTGGRRAFKVDGKALRIRDTLVIRDLSGNEVARIQERKIAIRDTMSIERPGRPDATIKKALINPLRERFTLTADDIGEISIQGNIVDHEYEFESGGSKIAEVSKRWLRVRDTYGVEISPGQDIALILAATVALDQL</sequence>
<accession>A0ABW7Q7E6</accession>
<dbReference type="SUPFAM" id="SSF54518">
    <property type="entry name" value="Tubby C-terminal domain-like"/>
    <property type="match status" value="1"/>
</dbReference>
<comment type="caution">
    <text evidence="3">The sequence shown here is derived from an EMBL/GenBank/DDBJ whole genome shotgun (WGS) entry which is preliminary data.</text>
</comment>
<keyword evidence="4" id="KW-1185">Reference proteome</keyword>
<dbReference type="InterPro" id="IPR038595">
    <property type="entry name" value="LOR_sf"/>
</dbReference>
<evidence type="ECO:0000313" key="4">
    <source>
        <dbReference type="Proteomes" id="UP001610861"/>
    </source>
</evidence>
<protein>
    <submittedName>
        <fullName evidence="3">LURP-one-related/scramblase family protein</fullName>
    </submittedName>
</protein>
<organism evidence="3 4">
    <name type="scientific">Microbacterium alkaliflavum</name>
    <dbReference type="NCBI Taxonomy" id="3248839"/>
    <lineage>
        <taxon>Bacteria</taxon>
        <taxon>Bacillati</taxon>
        <taxon>Actinomycetota</taxon>
        <taxon>Actinomycetes</taxon>
        <taxon>Micrococcales</taxon>
        <taxon>Microbacteriaceae</taxon>
        <taxon>Microbacterium</taxon>
    </lineage>
</organism>
<evidence type="ECO:0000256" key="1">
    <source>
        <dbReference type="ARBA" id="ARBA00005437"/>
    </source>
</evidence>
<dbReference type="Pfam" id="PF04525">
    <property type="entry name" value="LOR"/>
    <property type="match status" value="1"/>
</dbReference>
<dbReference type="EMBL" id="JBIQWL010000003">
    <property type="protein sequence ID" value="MFH8250591.1"/>
    <property type="molecule type" value="Genomic_DNA"/>
</dbReference>
<name>A0ABW7Q7E6_9MICO</name>
<evidence type="ECO:0000313" key="3">
    <source>
        <dbReference type="EMBL" id="MFH8250591.1"/>
    </source>
</evidence>
<dbReference type="Proteomes" id="UP001610861">
    <property type="component" value="Unassembled WGS sequence"/>
</dbReference>
<evidence type="ECO:0000256" key="2">
    <source>
        <dbReference type="SAM" id="MobiDB-lite"/>
    </source>
</evidence>
<dbReference type="Gene3D" id="2.40.160.200">
    <property type="entry name" value="LURP1-related"/>
    <property type="match status" value="1"/>
</dbReference>
<dbReference type="InterPro" id="IPR025659">
    <property type="entry name" value="Tubby-like_C"/>
</dbReference>
<comment type="similarity">
    <text evidence="1">Belongs to the LOR family.</text>
</comment>
<reference evidence="3 4" key="1">
    <citation type="submission" date="2024-09" db="EMBL/GenBank/DDBJ databases">
        <authorList>
            <person name="Pan X."/>
        </authorList>
    </citation>
    <scope>NUCLEOTIDE SEQUENCE [LARGE SCALE GENOMIC DNA]</scope>
    <source>
        <strain evidence="3 4">B2969</strain>
    </source>
</reference>
<proteinExistence type="inferred from homology"/>